<keyword evidence="6" id="KW-1185">Reference proteome</keyword>
<dbReference type="HAMAP" id="MF_00524">
    <property type="entry name" value="Glucokinase"/>
    <property type="match status" value="1"/>
</dbReference>
<dbReference type="NCBIfam" id="NF001415">
    <property type="entry name" value="PRK00292.1-2"/>
    <property type="match status" value="1"/>
</dbReference>
<dbReference type="InterPro" id="IPR003836">
    <property type="entry name" value="Glucokinase"/>
</dbReference>
<sequence length="324" mass="34387">MKTALVGDIGGTNARFALWRDQRIDSVRVLPTQEYPRPEDAIRAYLKGVGQEVEDLEAVCLACAGPVSGDEFVFTNNHWRLSRQAFCKELGLSELLLINDFSAMALGMTRLRAGELVDICPGQSAPGRARLVIGPGTGLGVATLVPLADGRWQALPGEGGHVCLPIGSRREAALWERLHAKLGHVNAEAVLSGGGLLELYRTSCSLDDKAATLTTPAEITAAALNGDAYAKSVLEQFCVWLGRIAGDNVLTTGAQGGVYIAGGIVPRFVEFFARSGFAQSFRDKGGMSRYFDKVPVWVVTAEYPGLEGAGVALQSLLEGAPGGQ</sequence>
<keyword evidence="1 3" id="KW-0808">Transferase</keyword>
<dbReference type="SUPFAM" id="SSF53067">
    <property type="entry name" value="Actin-like ATPase domain"/>
    <property type="match status" value="1"/>
</dbReference>
<dbReference type="Proteomes" id="UP001139682">
    <property type="component" value="Unassembled WGS sequence"/>
</dbReference>
<proteinExistence type="inferred from homology"/>
<evidence type="ECO:0000256" key="2">
    <source>
        <dbReference type="ARBA" id="ARBA00022777"/>
    </source>
</evidence>
<evidence type="ECO:0000256" key="3">
    <source>
        <dbReference type="HAMAP-Rule" id="MF_00524"/>
    </source>
</evidence>
<evidence type="ECO:0000256" key="4">
    <source>
        <dbReference type="RuleBase" id="RU004046"/>
    </source>
</evidence>
<keyword evidence="3" id="KW-0963">Cytoplasm</keyword>
<organism evidence="5 6">
    <name type="scientific">Stutzerimonas marianensis</name>
    <dbReference type="NCBI Taxonomy" id="2929513"/>
    <lineage>
        <taxon>Bacteria</taxon>
        <taxon>Pseudomonadati</taxon>
        <taxon>Pseudomonadota</taxon>
        <taxon>Gammaproteobacteria</taxon>
        <taxon>Pseudomonadales</taxon>
        <taxon>Pseudomonadaceae</taxon>
        <taxon>Stutzerimonas</taxon>
    </lineage>
</organism>
<evidence type="ECO:0000256" key="1">
    <source>
        <dbReference type="ARBA" id="ARBA00022679"/>
    </source>
</evidence>
<dbReference type="Gene3D" id="3.30.420.40">
    <property type="match status" value="1"/>
</dbReference>
<dbReference type="InterPro" id="IPR050201">
    <property type="entry name" value="Bacterial_glucokinase"/>
</dbReference>
<gene>
    <name evidence="3" type="primary">glk</name>
    <name evidence="5" type="ORF">MST27_03070</name>
</gene>
<dbReference type="NCBIfam" id="TIGR00749">
    <property type="entry name" value="glk"/>
    <property type="match status" value="1"/>
</dbReference>
<comment type="caution">
    <text evidence="5">The sequence shown here is derived from an EMBL/GenBank/DDBJ whole genome shotgun (WGS) entry which is preliminary data.</text>
</comment>
<accession>A0A9X2ASY1</accession>
<dbReference type="PANTHER" id="PTHR47690">
    <property type="entry name" value="GLUCOKINASE"/>
    <property type="match status" value="1"/>
</dbReference>
<dbReference type="EMBL" id="JALGRD010000002">
    <property type="protein sequence ID" value="MCJ0972352.1"/>
    <property type="molecule type" value="Genomic_DNA"/>
</dbReference>
<reference evidence="5" key="1">
    <citation type="submission" date="2022-03" db="EMBL/GenBank/DDBJ databases">
        <title>Pseudomonas marianensis sp. nov., a marine bacterium isolated from deep-sea sediments of the Mariana Trench.</title>
        <authorList>
            <person name="Wei Y."/>
        </authorList>
    </citation>
    <scope>NUCLEOTIDE SEQUENCE</scope>
    <source>
        <strain evidence="5">PS1</strain>
    </source>
</reference>
<dbReference type="Gene3D" id="3.40.367.20">
    <property type="match status" value="1"/>
</dbReference>
<dbReference type="GO" id="GO:0006096">
    <property type="term" value="P:glycolytic process"/>
    <property type="evidence" value="ECO:0007669"/>
    <property type="project" value="UniProtKB-UniRule"/>
</dbReference>
<comment type="similarity">
    <text evidence="3 4">Belongs to the bacterial glucokinase family.</text>
</comment>
<keyword evidence="3" id="KW-0067">ATP-binding</keyword>
<name>A0A9X2ASY1_9GAMM</name>
<keyword evidence="3" id="KW-0547">Nucleotide-binding</keyword>
<dbReference type="RefSeq" id="WP_243604551.1">
    <property type="nucleotide sequence ID" value="NZ_JALGRD010000002.1"/>
</dbReference>
<comment type="catalytic activity">
    <reaction evidence="3">
        <text>D-glucose + ATP = D-glucose 6-phosphate + ADP + H(+)</text>
        <dbReference type="Rhea" id="RHEA:17825"/>
        <dbReference type="ChEBI" id="CHEBI:4167"/>
        <dbReference type="ChEBI" id="CHEBI:15378"/>
        <dbReference type="ChEBI" id="CHEBI:30616"/>
        <dbReference type="ChEBI" id="CHEBI:61548"/>
        <dbReference type="ChEBI" id="CHEBI:456216"/>
        <dbReference type="EC" id="2.7.1.2"/>
    </reaction>
</comment>
<dbReference type="PANTHER" id="PTHR47690:SF1">
    <property type="entry name" value="GLUCOKINASE"/>
    <property type="match status" value="1"/>
</dbReference>
<dbReference type="EC" id="2.7.1.2" evidence="3"/>
<evidence type="ECO:0000313" key="6">
    <source>
        <dbReference type="Proteomes" id="UP001139682"/>
    </source>
</evidence>
<dbReference type="GO" id="GO:0004340">
    <property type="term" value="F:glucokinase activity"/>
    <property type="evidence" value="ECO:0007669"/>
    <property type="project" value="UniProtKB-UniRule"/>
</dbReference>
<dbReference type="GO" id="GO:0005536">
    <property type="term" value="F:D-glucose binding"/>
    <property type="evidence" value="ECO:0007669"/>
    <property type="project" value="InterPro"/>
</dbReference>
<dbReference type="CDD" id="cd24008">
    <property type="entry name" value="ASKHA_NBD_GLK"/>
    <property type="match status" value="1"/>
</dbReference>
<dbReference type="GO" id="GO:0005524">
    <property type="term" value="F:ATP binding"/>
    <property type="evidence" value="ECO:0007669"/>
    <property type="project" value="UniProtKB-UniRule"/>
</dbReference>
<dbReference type="GO" id="GO:0005829">
    <property type="term" value="C:cytosol"/>
    <property type="evidence" value="ECO:0007669"/>
    <property type="project" value="TreeGrafter"/>
</dbReference>
<feature type="binding site" evidence="3">
    <location>
        <begin position="7"/>
        <end position="12"/>
    </location>
    <ligand>
        <name>ATP</name>
        <dbReference type="ChEBI" id="CHEBI:30616"/>
    </ligand>
</feature>
<evidence type="ECO:0000313" key="5">
    <source>
        <dbReference type="EMBL" id="MCJ0972352.1"/>
    </source>
</evidence>
<comment type="subcellular location">
    <subcellularLocation>
        <location evidence="3">Cytoplasm</location>
    </subcellularLocation>
</comment>
<keyword evidence="2 3" id="KW-0418">Kinase</keyword>
<keyword evidence="3" id="KW-0324">Glycolysis</keyword>
<dbReference type="AlphaFoldDB" id="A0A9X2ASY1"/>
<protein>
    <recommendedName>
        <fullName evidence="3">Glucokinase</fullName>
        <ecNumber evidence="3">2.7.1.2</ecNumber>
    </recommendedName>
    <alternativeName>
        <fullName evidence="3">Glucose kinase</fullName>
    </alternativeName>
</protein>
<dbReference type="InterPro" id="IPR043129">
    <property type="entry name" value="ATPase_NBD"/>
</dbReference>
<dbReference type="Pfam" id="PF02685">
    <property type="entry name" value="Glucokinase"/>
    <property type="match status" value="1"/>
</dbReference>